<reference evidence="2" key="1">
    <citation type="submission" date="2022-07" db="EMBL/GenBank/DDBJ databases">
        <title>Fungi with potential for degradation of polypropylene.</title>
        <authorList>
            <person name="Gostincar C."/>
        </authorList>
    </citation>
    <scope>NUCLEOTIDE SEQUENCE</scope>
    <source>
        <strain evidence="2">EXF-13287</strain>
    </source>
</reference>
<evidence type="ECO:0000313" key="2">
    <source>
        <dbReference type="EMBL" id="KAJ9160734.1"/>
    </source>
</evidence>
<sequence>MPTPRPRPLTPTPWRWQCHRCRTWYALSCTRRCLECSHTFCQEEHPTATALPTTTSPSSPRLRRQSLARRSRKSRRSGPCDSEFDFEGWAALGSWRRMAVTSAALRRRGRAHGDARRQKKDDHRGQGRGDERSRTESEREAYMTWKLATTTGGSKEAWSPLPQEDQADVLRRKEKLYARGGHDCSLHCDWPNECGHAIYAAKEREAQAEAVRRDGELSPAWGEGGGFEIFEDQDAVSPIDEEDGGGDAHGQVTRAGADVESLETPLSPRSWGGDGDAEEEDDATELSAARTVQQMKASELQ</sequence>
<gene>
    <name evidence="2" type="ORF">NKR19_g2959</name>
</gene>
<dbReference type="Proteomes" id="UP001174691">
    <property type="component" value="Unassembled WGS sequence"/>
</dbReference>
<feature type="compositionally biased region" description="Basic residues" evidence="1">
    <location>
        <begin position="61"/>
        <end position="76"/>
    </location>
</feature>
<accession>A0AA38RY02</accession>
<dbReference type="AlphaFoldDB" id="A0AA38RY02"/>
<feature type="region of interest" description="Disordered" evidence="1">
    <location>
        <begin position="105"/>
        <end position="140"/>
    </location>
</feature>
<dbReference type="EMBL" id="JANBVN010000031">
    <property type="protein sequence ID" value="KAJ9160734.1"/>
    <property type="molecule type" value="Genomic_DNA"/>
</dbReference>
<feature type="region of interest" description="Disordered" evidence="1">
    <location>
        <begin position="48"/>
        <end position="81"/>
    </location>
</feature>
<protein>
    <submittedName>
        <fullName evidence="2">Uncharacterized protein</fullName>
    </submittedName>
</protein>
<proteinExistence type="predicted"/>
<comment type="caution">
    <text evidence="2">The sequence shown here is derived from an EMBL/GenBank/DDBJ whole genome shotgun (WGS) entry which is preliminary data.</text>
</comment>
<evidence type="ECO:0000256" key="1">
    <source>
        <dbReference type="SAM" id="MobiDB-lite"/>
    </source>
</evidence>
<feature type="compositionally biased region" description="Acidic residues" evidence="1">
    <location>
        <begin position="275"/>
        <end position="284"/>
    </location>
</feature>
<feature type="compositionally biased region" description="Basic and acidic residues" evidence="1">
    <location>
        <begin position="111"/>
        <end position="140"/>
    </location>
</feature>
<keyword evidence="3" id="KW-1185">Reference proteome</keyword>
<organism evidence="2 3">
    <name type="scientific">Coniochaeta hoffmannii</name>
    <dbReference type="NCBI Taxonomy" id="91930"/>
    <lineage>
        <taxon>Eukaryota</taxon>
        <taxon>Fungi</taxon>
        <taxon>Dikarya</taxon>
        <taxon>Ascomycota</taxon>
        <taxon>Pezizomycotina</taxon>
        <taxon>Sordariomycetes</taxon>
        <taxon>Sordariomycetidae</taxon>
        <taxon>Coniochaetales</taxon>
        <taxon>Coniochaetaceae</taxon>
        <taxon>Coniochaeta</taxon>
    </lineage>
</organism>
<feature type="region of interest" description="Disordered" evidence="1">
    <location>
        <begin position="237"/>
        <end position="301"/>
    </location>
</feature>
<name>A0AA38RY02_9PEZI</name>
<evidence type="ECO:0000313" key="3">
    <source>
        <dbReference type="Proteomes" id="UP001174691"/>
    </source>
</evidence>
<feature type="compositionally biased region" description="Low complexity" evidence="1">
    <location>
        <begin position="48"/>
        <end position="60"/>
    </location>
</feature>
<feature type="compositionally biased region" description="Polar residues" evidence="1">
    <location>
        <begin position="290"/>
        <end position="301"/>
    </location>
</feature>